<name>A0A1G2D288_9BACT</name>
<proteinExistence type="predicted"/>
<evidence type="ECO:0000256" key="1">
    <source>
        <dbReference type="ARBA" id="ARBA00022722"/>
    </source>
</evidence>
<dbReference type="SMART" id="SM00479">
    <property type="entry name" value="EXOIII"/>
    <property type="match status" value="1"/>
</dbReference>
<protein>
    <recommendedName>
        <fullName evidence="4">Exonuclease domain-containing protein</fullName>
    </recommendedName>
</protein>
<organism evidence="5 6">
    <name type="scientific">Candidatus Lloydbacteria bacterium RIFCSPHIGHO2_02_FULL_50_13</name>
    <dbReference type="NCBI Taxonomy" id="1798661"/>
    <lineage>
        <taxon>Bacteria</taxon>
        <taxon>Candidatus Lloydiibacteriota</taxon>
    </lineage>
</organism>
<comment type="caution">
    <text evidence="5">The sequence shown here is derived from an EMBL/GenBank/DDBJ whole genome shotgun (WGS) entry which is preliminary data.</text>
</comment>
<dbReference type="CDD" id="cd06127">
    <property type="entry name" value="DEDDh"/>
    <property type="match status" value="1"/>
</dbReference>
<dbReference type="Proteomes" id="UP000177996">
    <property type="component" value="Unassembled WGS sequence"/>
</dbReference>
<dbReference type="PANTHER" id="PTHR30231">
    <property type="entry name" value="DNA POLYMERASE III SUBUNIT EPSILON"/>
    <property type="match status" value="1"/>
</dbReference>
<evidence type="ECO:0000256" key="3">
    <source>
        <dbReference type="ARBA" id="ARBA00022839"/>
    </source>
</evidence>
<evidence type="ECO:0000259" key="4">
    <source>
        <dbReference type="SMART" id="SM00479"/>
    </source>
</evidence>
<dbReference type="Pfam" id="PF00929">
    <property type="entry name" value="RNase_T"/>
    <property type="match status" value="1"/>
</dbReference>
<dbReference type="AlphaFoldDB" id="A0A1G2D288"/>
<dbReference type="InterPro" id="IPR013520">
    <property type="entry name" value="Ribonucl_H"/>
</dbReference>
<evidence type="ECO:0000313" key="5">
    <source>
        <dbReference type="EMBL" id="OGZ07627.1"/>
    </source>
</evidence>
<evidence type="ECO:0000256" key="2">
    <source>
        <dbReference type="ARBA" id="ARBA00022801"/>
    </source>
</evidence>
<reference evidence="5 6" key="1">
    <citation type="journal article" date="2016" name="Nat. Commun.">
        <title>Thousands of microbial genomes shed light on interconnected biogeochemical processes in an aquifer system.</title>
        <authorList>
            <person name="Anantharaman K."/>
            <person name="Brown C.T."/>
            <person name="Hug L.A."/>
            <person name="Sharon I."/>
            <person name="Castelle C.J."/>
            <person name="Probst A.J."/>
            <person name="Thomas B.C."/>
            <person name="Singh A."/>
            <person name="Wilkins M.J."/>
            <person name="Karaoz U."/>
            <person name="Brodie E.L."/>
            <person name="Williams K.H."/>
            <person name="Hubbard S.S."/>
            <person name="Banfield J.F."/>
        </authorList>
    </citation>
    <scope>NUCLEOTIDE SEQUENCE [LARGE SCALE GENOMIC DNA]</scope>
</reference>
<dbReference type="PANTHER" id="PTHR30231:SF4">
    <property type="entry name" value="PROTEIN NEN2"/>
    <property type="match status" value="1"/>
</dbReference>
<keyword evidence="1" id="KW-0540">Nuclease</keyword>
<dbReference type="InterPro" id="IPR012337">
    <property type="entry name" value="RNaseH-like_sf"/>
</dbReference>
<keyword evidence="3" id="KW-0269">Exonuclease</keyword>
<dbReference type="GO" id="GO:0003676">
    <property type="term" value="F:nucleic acid binding"/>
    <property type="evidence" value="ECO:0007669"/>
    <property type="project" value="InterPro"/>
</dbReference>
<dbReference type="GO" id="GO:0008408">
    <property type="term" value="F:3'-5' exonuclease activity"/>
    <property type="evidence" value="ECO:0007669"/>
    <property type="project" value="TreeGrafter"/>
</dbReference>
<dbReference type="Gene3D" id="3.30.420.10">
    <property type="entry name" value="Ribonuclease H-like superfamily/Ribonuclease H"/>
    <property type="match status" value="1"/>
</dbReference>
<sequence length="177" mass="20243">MKILERPIAITDVETTGLDPASQEIIEIGLVLINQQTLEIVDTLDVKVQPEHLETATEFALKLNGYNVADWQGALTLQEAMTLYGEKTKDAVFCAHNVTFDWSFILEAFKKTRVKNSMDYHRIDLFTMAWMRLRNSGLEKLNLNEVAKHLGIPEEPMPHRAIHGTMTAYEIYKRLVL</sequence>
<gene>
    <name evidence="5" type="ORF">A3D65_03780</name>
</gene>
<evidence type="ECO:0000313" key="6">
    <source>
        <dbReference type="Proteomes" id="UP000177996"/>
    </source>
</evidence>
<feature type="domain" description="Exonuclease" evidence="4">
    <location>
        <begin position="7"/>
        <end position="177"/>
    </location>
</feature>
<keyword evidence="2" id="KW-0378">Hydrolase</keyword>
<accession>A0A1G2D288</accession>
<dbReference type="EMBL" id="MHLL01000055">
    <property type="protein sequence ID" value="OGZ07627.1"/>
    <property type="molecule type" value="Genomic_DNA"/>
</dbReference>
<dbReference type="InterPro" id="IPR036397">
    <property type="entry name" value="RNaseH_sf"/>
</dbReference>
<dbReference type="STRING" id="1798661.A3D65_03780"/>
<dbReference type="SUPFAM" id="SSF53098">
    <property type="entry name" value="Ribonuclease H-like"/>
    <property type="match status" value="1"/>
</dbReference>
<dbReference type="GO" id="GO:0005829">
    <property type="term" value="C:cytosol"/>
    <property type="evidence" value="ECO:0007669"/>
    <property type="project" value="TreeGrafter"/>
</dbReference>